<dbReference type="InterPro" id="IPR018247">
    <property type="entry name" value="EF_Hand_1_Ca_BS"/>
</dbReference>
<dbReference type="AlphaFoldDB" id="A0A2K1JKE5"/>
<protein>
    <recommendedName>
        <fullName evidence="5">EF-hand domain-containing protein</fullName>
    </recommendedName>
</protein>
<feature type="compositionally biased region" description="Polar residues" evidence="4">
    <location>
        <begin position="120"/>
        <end position="133"/>
    </location>
</feature>
<dbReference type="InParanoid" id="A0A2K1JKE5"/>
<dbReference type="Gramene" id="Pp3c13_2400V3.1">
    <property type="protein sequence ID" value="PAC:32930232.CDS.1"/>
    <property type="gene ID" value="Pp3c13_2400"/>
</dbReference>
<dbReference type="EnsemblPlants" id="Pp3c13_2400V3.2">
    <property type="protein sequence ID" value="PAC:32930233.CDS.1"/>
    <property type="gene ID" value="Pp3c13_2400"/>
</dbReference>
<dbReference type="Gene3D" id="1.10.238.10">
    <property type="entry name" value="EF-hand"/>
    <property type="match status" value="2"/>
</dbReference>
<organism evidence="6">
    <name type="scientific">Physcomitrium patens</name>
    <name type="common">Spreading-leaved earth moss</name>
    <name type="synonym">Physcomitrella patens</name>
    <dbReference type="NCBI Taxonomy" id="3218"/>
    <lineage>
        <taxon>Eukaryota</taxon>
        <taxon>Viridiplantae</taxon>
        <taxon>Streptophyta</taxon>
        <taxon>Embryophyta</taxon>
        <taxon>Bryophyta</taxon>
        <taxon>Bryophytina</taxon>
        <taxon>Bryopsida</taxon>
        <taxon>Funariidae</taxon>
        <taxon>Funariales</taxon>
        <taxon>Funariaceae</taxon>
        <taxon>Physcomitrium</taxon>
    </lineage>
</organism>
<dbReference type="PANTHER" id="PTHR10891">
    <property type="entry name" value="EF-HAND CALCIUM-BINDING DOMAIN CONTAINING PROTEIN"/>
    <property type="match status" value="1"/>
</dbReference>
<reference evidence="7" key="3">
    <citation type="submission" date="2020-12" db="UniProtKB">
        <authorList>
            <consortium name="EnsemblPlants"/>
        </authorList>
    </citation>
    <scope>IDENTIFICATION</scope>
</reference>
<evidence type="ECO:0000313" key="8">
    <source>
        <dbReference type="Proteomes" id="UP000006727"/>
    </source>
</evidence>
<reference evidence="6 8" key="1">
    <citation type="journal article" date="2008" name="Science">
        <title>The Physcomitrella genome reveals evolutionary insights into the conquest of land by plants.</title>
        <authorList>
            <person name="Rensing S."/>
            <person name="Lang D."/>
            <person name="Zimmer A."/>
            <person name="Terry A."/>
            <person name="Salamov A."/>
            <person name="Shapiro H."/>
            <person name="Nishiyama T."/>
            <person name="Perroud P.-F."/>
            <person name="Lindquist E."/>
            <person name="Kamisugi Y."/>
            <person name="Tanahashi T."/>
            <person name="Sakakibara K."/>
            <person name="Fujita T."/>
            <person name="Oishi K."/>
            <person name="Shin-I T."/>
            <person name="Kuroki Y."/>
            <person name="Toyoda A."/>
            <person name="Suzuki Y."/>
            <person name="Hashimoto A."/>
            <person name="Yamaguchi K."/>
            <person name="Sugano A."/>
            <person name="Kohara Y."/>
            <person name="Fujiyama A."/>
            <person name="Anterola A."/>
            <person name="Aoki S."/>
            <person name="Ashton N."/>
            <person name="Barbazuk W.B."/>
            <person name="Barker E."/>
            <person name="Bennetzen J."/>
            <person name="Bezanilla M."/>
            <person name="Blankenship R."/>
            <person name="Cho S.H."/>
            <person name="Dutcher S."/>
            <person name="Estelle M."/>
            <person name="Fawcett J.A."/>
            <person name="Gundlach H."/>
            <person name="Hanada K."/>
            <person name="Heyl A."/>
            <person name="Hicks K.A."/>
            <person name="Hugh J."/>
            <person name="Lohr M."/>
            <person name="Mayer K."/>
            <person name="Melkozernov A."/>
            <person name="Murata T."/>
            <person name="Nelson D."/>
            <person name="Pils B."/>
            <person name="Prigge M."/>
            <person name="Reiss B."/>
            <person name="Renner T."/>
            <person name="Rombauts S."/>
            <person name="Rushton P."/>
            <person name="Sanderfoot A."/>
            <person name="Schween G."/>
            <person name="Shiu S.-H."/>
            <person name="Stueber K."/>
            <person name="Theodoulou F.L."/>
            <person name="Tu H."/>
            <person name="Van de Peer Y."/>
            <person name="Verrier P.J."/>
            <person name="Waters E."/>
            <person name="Wood A."/>
            <person name="Yang L."/>
            <person name="Cove D."/>
            <person name="Cuming A."/>
            <person name="Hasebe M."/>
            <person name="Lucas S."/>
            <person name="Mishler D.B."/>
            <person name="Reski R."/>
            <person name="Grigoriev I."/>
            <person name="Quatrano R.S."/>
            <person name="Boore J.L."/>
        </authorList>
    </citation>
    <scope>NUCLEOTIDE SEQUENCE [LARGE SCALE GENOMIC DNA]</scope>
    <source>
        <strain evidence="7 8">cv. Gransden 2004</strain>
    </source>
</reference>
<dbReference type="Gramene" id="Pp3c13_2400V3.2">
    <property type="protein sequence ID" value="PAC:32930233.CDS.1"/>
    <property type="gene ID" value="Pp3c13_2400"/>
</dbReference>
<reference evidence="6 8" key="2">
    <citation type="journal article" date="2018" name="Plant J.">
        <title>The Physcomitrella patens chromosome-scale assembly reveals moss genome structure and evolution.</title>
        <authorList>
            <person name="Lang D."/>
            <person name="Ullrich K.K."/>
            <person name="Murat F."/>
            <person name="Fuchs J."/>
            <person name="Jenkins J."/>
            <person name="Haas F.B."/>
            <person name="Piednoel M."/>
            <person name="Gundlach H."/>
            <person name="Van Bel M."/>
            <person name="Meyberg R."/>
            <person name="Vives C."/>
            <person name="Morata J."/>
            <person name="Symeonidi A."/>
            <person name="Hiss M."/>
            <person name="Muchero W."/>
            <person name="Kamisugi Y."/>
            <person name="Saleh O."/>
            <person name="Blanc G."/>
            <person name="Decker E.L."/>
            <person name="van Gessel N."/>
            <person name="Grimwood J."/>
            <person name="Hayes R.D."/>
            <person name="Graham S.W."/>
            <person name="Gunter L.E."/>
            <person name="McDaniel S.F."/>
            <person name="Hoernstein S.N.W."/>
            <person name="Larsson A."/>
            <person name="Li F.W."/>
            <person name="Perroud P.F."/>
            <person name="Phillips J."/>
            <person name="Ranjan P."/>
            <person name="Rokshar D.S."/>
            <person name="Rothfels C.J."/>
            <person name="Schneider L."/>
            <person name="Shu S."/>
            <person name="Stevenson D.W."/>
            <person name="Thummler F."/>
            <person name="Tillich M."/>
            <person name="Villarreal Aguilar J.C."/>
            <person name="Widiez T."/>
            <person name="Wong G.K."/>
            <person name="Wymore A."/>
            <person name="Zhang Y."/>
            <person name="Zimmer A.D."/>
            <person name="Quatrano R.S."/>
            <person name="Mayer K.F.X."/>
            <person name="Goodstein D."/>
            <person name="Casacuberta J.M."/>
            <person name="Vandepoele K."/>
            <person name="Reski R."/>
            <person name="Cuming A.C."/>
            <person name="Tuskan G.A."/>
            <person name="Maumus F."/>
            <person name="Salse J."/>
            <person name="Schmutz J."/>
            <person name="Rensing S.A."/>
        </authorList>
    </citation>
    <scope>NUCLEOTIDE SEQUENCE [LARGE SCALE GENOMIC DNA]</scope>
    <source>
        <strain evidence="7 8">cv. Gransden 2004</strain>
    </source>
</reference>
<dbReference type="OMA" id="YECFLAS"/>
<dbReference type="GO" id="GO:0030234">
    <property type="term" value="F:enzyme regulator activity"/>
    <property type="evidence" value="ECO:0000318"/>
    <property type="project" value="GO_Central"/>
</dbReference>
<dbReference type="EMBL" id="ABEU02000013">
    <property type="protein sequence ID" value="PNR42050.1"/>
    <property type="molecule type" value="Genomic_DNA"/>
</dbReference>
<sequence length="207" mass="22338">MKFISSLKKLGSKARFGSSSRSSSPNVSRSSSRRMEPATGADSLAQSLVQELTATFKVFDKDSDGKISKSELGTVLRSLGDDLTDEELTEVIQNADGDGDGFIDLQEFINFHTRGDTASGAGSPQTSSSENATSGERLALQAAFNVFDVDRNGFISAEELQRVMRSLGDMSTSLVECRHMINSVDQDGDNMVNFAEFQCLMSSAFVC</sequence>
<keyword evidence="2" id="KW-0677">Repeat</keyword>
<evidence type="ECO:0000313" key="6">
    <source>
        <dbReference type="EMBL" id="PNR42050.1"/>
    </source>
</evidence>
<gene>
    <name evidence="6" type="ORF">PHYPA_016879</name>
</gene>
<evidence type="ECO:0000256" key="1">
    <source>
        <dbReference type="ARBA" id="ARBA00022723"/>
    </source>
</evidence>
<dbReference type="Proteomes" id="UP000006727">
    <property type="component" value="Chromosome 13"/>
</dbReference>
<dbReference type="FunCoup" id="A0A2K1JKE5">
    <property type="interactions" value="136"/>
</dbReference>
<evidence type="ECO:0000259" key="5">
    <source>
        <dbReference type="PROSITE" id="PS50222"/>
    </source>
</evidence>
<dbReference type="FunFam" id="1.10.238.10:FF:000001">
    <property type="entry name" value="Calmodulin 1"/>
    <property type="match status" value="2"/>
</dbReference>
<dbReference type="STRING" id="3218.A0A2K1JKE5"/>
<dbReference type="SMART" id="SM00054">
    <property type="entry name" value="EFh"/>
    <property type="match status" value="4"/>
</dbReference>
<feature type="domain" description="EF-hand" evidence="5">
    <location>
        <begin position="83"/>
        <end position="118"/>
    </location>
</feature>
<name>A0A2K1JKE5_PHYPA</name>
<dbReference type="PROSITE" id="PS00018">
    <property type="entry name" value="EF_HAND_1"/>
    <property type="match status" value="4"/>
</dbReference>
<dbReference type="SUPFAM" id="SSF47473">
    <property type="entry name" value="EF-hand"/>
    <property type="match status" value="1"/>
</dbReference>
<feature type="domain" description="EF-hand" evidence="5">
    <location>
        <begin position="172"/>
        <end position="207"/>
    </location>
</feature>
<feature type="compositionally biased region" description="Low complexity" evidence="4">
    <location>
        <begin position="13"/>
        <end position="30"/>
    </location>
</feature>
<evidence type="ECO:0000313" key="7">
    <source>
        <dbReference type="EnsemblPlants" id="PAC:32930232.CDS.1"/>
    </source>
</evidence>
<dbReference type="InterPro" id="IPR039647">
    <property type="entry name" value="EF_hand_pair_protein_CML-like"/>
</dbReference>
<dbReference type="EnsemblPlants" id="Pp3c13_2400V3.1">
    <property type="protein sequence ID" value="PAC:32930232.CDS.1"/>
    <property type="gene ID" value="Pp3c13_2400"/>
</dbReference>
<feature type="domain" description="EF-hand" evidence="5">
    <location>
        <begin position="135"/>
        <end position="170"/>
    </location>
</feature>
<evidence type="ECO:0000256" key="4">
    <source>
        <dbReference type="SAM" id="MobiDB-lite"/>
    </source>
</evidence>
<dbReference type="InterPro" id="IPR011992">
    <property type="entry name" value="EF-hand-dom_pair"/>
</dbReference>
<dbReference type="PROSITE" id="PS50222">
    <property type="entry name" value="EF_HAND_2"/>
    <property type="match status" value="4"/>
</dbReference>
<keyword evidence="8" id="KW-1185">Reference proteome</keyword>
<dbReference type="Pfam" id="PF13499">
    <property type="entry name" value="EF-hand_7"/>
    <property type="match status" value="2"/>
</dbReference>
<keyword evidence="3" id="KW-0106">Calcium</keyword>
<feature type="domain" description="EF-hand" evidence="5">
    <location>
        <begin position="47"/>
        <end position="82"/>
    </location>
</feature>
<feature type="region of interest" description="Disordered" evidence="4">
    <location>
        <begin position="114"/>
        <end position="133"/>
    </location>
</feature>
<evidence type="ECO:0000256" key="2">
    <source>
        <dbReference type="ARBA" id="ARBA00022737"/>
    </source>
</evidence>
<evidence type="ECO:0000256" key="3">
    <source>
        <dbReference type="ARBA" id="ARBA00022837"/>
    </source>
</evidence>
<dbReference type="CDD" id="cd00051">
    <property type="entry name" value="EFh"/>
    <property type="match status" value="2"/>
</dbReference>
<proteinExistence type="predicted"/>
<dbReference type="InterPro" id="IPR002048">
    <property type="entry name" value="EF_hand_dom"/>
</dbReference>
<dbReference type="GO" id="GO:0005509">
    <property type="term" value="F:calcium ion binding"/>
    <property type="evidence" value="ECO:0000318"/>
    <property type="project" value="GO_Central"/>
</dbReference>
<dbReference type="GO" id="GO:0005737">
    <property type="term" value="C:cytoplasm"/>
    <property type="evidence" value="ECO:0000318"/>
    <property type="project" value="GO_Central"/>
</dbReference>
<feature type="region of interest" description="Disordered" evidence="4">
    <location>
        <begin position="1"/>
        <end position="41"/>
    </location>
</feature>
<keyword evidence="1" id="KW-0479">Metal-binding</keyword>
<accession>A0A2K1JKE5</accession>
<dbReference type="PaxDb" id="3218-PP1S107_173V6.1"/>